<dbReference type="AlphaFoldDB" id="A0A426XHQ7"/>
<organism evidence="2 3">
    <name type="scientific">Ensete ventricosum</name>
    <name type="common">Abyssinian banana</name>
    <name type="synonym">Musa ensete</name>
    <dbReference type="NCBI Taxonomy" id="4639"/>
    <lineage>
        <taxon>Eukaryota</taxon>
        <taxon>Viridiplantae</taxon>
        <taxon>Streptophyta</taxon>
        <taxon>Embryophyta</taxon>
        <taxon>Tracheophyta</taxon>
        <taxon>Spermatophyta</taxon>
        <taxon>Magnoliopsida</taxon>
        <taxon>Liliopsida</taxon>
        <taxon>Zingiberales</taxon>
        <taxon>Musaceae</taxon>
        <taxon>Ensete</taxon>
    </lineage>
</organism>
<gene>
    <name evidence="2" type="ORF">B296_00032173</name>
</gene>
<reference evidence="2 3" key="1">
    <citation type="journal article" date="2014" name="Agronomy (Basel)">
        <title>A Draft Genome Sequence for Ensete ventricosum, the Drought-Tolerant Tree Against Hunger.</title>
        <authorList>
            <person name="Harrison J."/>
            <person name="Moore K.A."/>
            <person name="Paszkiewicz K."/>
            <person name="Jones T."/>
            <person name="Grant M."/>
            <person name="Ambacheew D."/>
            <person name="Muzemil S."/>
            <person name="Studholme D.J."/>
        </authorList>
    </citation>
    <scope>NUCLEOTIDE SEQUENCE [LARGE SCALE GENOMIC DNA]</scope>
</reference>
<feature type="compositionally biased region" description="Polar residues" evidence="1">
    <location>
        <begin position="159"/>
        <end position="169"/>
    </location>
</feature>
<feature type="region of interest" description="Disordered" evidence="1">
    <location>
        <begin position="120"/>
        <end position="309"/>
    </location>
</feature>
<feature type="compositionally biased region" description="Basic and acidic residues" evidence="1">
    <location>
        <begin position="215"/>
        <end position="228"/>
    </location>
</feature>
<dbReference type="EMBL" id="AMZH03020634">
    <property type="protein sequence ID" value="RRT38973.1"/>
    <property type="molecule type" value="Genomic_DNA"/>
</dbReference>
<sequence length="454" mass="49133">MILWWESGRRSPILVPAFDILVVRTASQIANSSYANFCLRFDLYFLGTSLVSLELAEGLLPDRLNRPDLRPCQIAYACTGDEFLFLVSPVDDWGSYQRVSPDILPLGNGRKPILRTWKEDDADHGSRSASHSPLEAKPIRPRSVSGSAGPSPTRDHQFPRTSFPSDSPTSAAHSESQPPAPSASAKSFSRHHETINGVGGDVILQWGHNKRSRGPRAECRASGDETSSHSKQMLKVPRRSAAAMPPPPCAGSYARGAHLRSSRSGGTARSDKRPPSSPPSKAPPRSSADGSMNPPEPKRQSADQEAASPVGAATIGEKLNLDQFEWPRIFISLSRKEKEDDFLAMKGTKLPQRPKKRAKNIDKTLQAQEGGFSVTDCSATGSSLANPECGLRYQPLIFGFSHLGPTHMYSNHLRLHVGDGSERVGPDAGARWLPGSLATKKGAPSPGTQRTLPC</sequence>
<dbReference type="PANTHER" id="PTHR33130:SF33">
    <property type="entry name" value="PUTATIVE (DUF1639)-RELATED"/>
    <property type="match status" value="1"/>
</dbReference>
<proteinExistence type="predicted"/>
<evidence type="ECO:0000256" key="1">
    <source>
        <dbReference type="SAM" id="MobiDB-lite"/>
    </source>
</evidence>
<feature type="compositionally biased region" description="Low complexity" evidence="1">
    <location>
        <begin position="170"/>
        <end position="187"/>
    </location>
</feature>
<evidence type="ECO:0000313" key="3">
    <source>
        <dbReference type="Proteomes" id="UP000287651"/>
    </source>
</evidence>
<accession>A0A426XHQ7</accession>
<protein>
    <submittedName>
        <fullName evidence="2">Uncharacterized protein</fullName>
    </submittedName>
</protein>
<comment type="caution">
    <text evidence="2">The sequence shown here is derived from an EMBL/GenBank/DDBJ whole genome shotgun (WGS) entry which is preliminary data.</text>
</comment>
<feature type="region of interest" description="Disordered" evidence="1">
    <location>
        <begin position="427"/>
        <end position="454"/>
    </location>
</feature>
<dbReference type="InterPro" id="IPR012438">
    <property type="entry name" value="DUF1639"/>
</dbReference>
<dbReference type="PANTHER" id="PTHR33130">
    <property type="entry name" value="PUTATIVE (DUF1639)-RELATED"/>
    <property type="match status" value="1"/>
</dbReference>
<evidence type="ECO:0000313" key="2">
    <source>
        <dbReference type="EMBL" id="RRT38973.1"/>
    </source>
</evidence>
<dbReference type="Pfam" id="PF07797">
    <property type="entry name" value="DUF1639"/>
    <property type="match status" value="1"/>
</dbReference>
<name>A0A426XHQ7_ENSVE</name>
<dbReference type="Proteomes" id="UP000287651">
    <property type="component" value="Unassembled WGS sequence"/>
</dbReference>